<dbReference type="InterPro" id="IPR036397">
    <property type="entry name" value="RNaseH_sf"/>
</dbReference>
<dbReference type="GeneTree" id="ENSGT00940000177351"/>
<dbReference type="STRING" id="80966.ENSAPOP00000004984"/>
<organism evidence="1 2">
    <name type="scientific">Acanthochromis polyacanthus</name>
    <name type="common">spiny chromis</name>
    <dbReference type="NCBI Taxonomy" id="80966"/>
    <lineage>
        <taxon>Eukaryota</taxon>
        <taxon>Metazoa</taxon>
        <taxon>Chordata</taxon>
        <taxon>Craniata</taxon>
        <taxon>Vertebrata</taxon>
        <taxon>Euteleostomi</taxon>
        <taxon>Actinopterygii</taxon>
        <taxon>Neopterygii</taxon>
        <taxon>Teleostei</taxon>
        <taxon>Neoteleostei</taxon>
        <taxon>Acanthomorphata</taxon>
        <taxon>Ovalentaria</taxon>
        <taxon>Pomacentridae</taxon>
        <taxon>Acanthochromis</taxon>
    </lineage>
</organism>
<protein>
    <submittedName>
        <fullName evidence="1">Uncharacterized protein</fullName>
    </submittedName>
</protein>
<dbReference type="AlphaFoldDB" id="A0A3Q1EMJ0"/>
<dbReference type="GO" id="GO:0003676">
    <property type="term" value="F:nucleic acid binding"/>
    <property type="evidence" value="ECO:0007669"/>
    <property type="project" value="InterPro"/>
</dbReference>
<dbReference type="Ensembl" id="ENSAPOT00000009114.1">
    <property type="protein sequence ID" value="ENSAPOP00000004984.1"/>
    <property type="gene ID" value="ENSAPOG00000006619.1"/>
</dbReference>
<keyword evidence="2" id="KW-1185">Reference proteome</keyword>
<dbReference type="Gene3D" id="3.30.420.10">
    <property type="entry name" value="Ribonuclease H-like superfamily/Ribonuclease H"/>
    <property type="match status" value="1"/>
</dbReference>
<dbReference type="Proteomes" id="UP000257200">
    <property type="component" value="Unplaced"/>
</dbReference>
<evidence type="ECO:0000313" key="1">
    <source>
        <dbReference type="Ensembl" id="ENSAPOP00000004984.1"/>
    </source>
</evidence>
<proteinExistence type="predicted"/>
<reference evidence="1" key="2">
    <citation type="submission" date="2025-09" db="UniProtKB">
        <authorList>
            <consortium name="Ensembl"/>
        </authorList>
    </citation>
    <scope>IDENTIFICATION</scope>
</reference>
<reference evidence="1" key="1">
    <citation type="submission" date="2025-08" db="UniProtKB">
        <authorList>
            <consortium name="Ensembl"/>
        </authorList>
    </citation>
    <scope>IDENTIFICATION</scope>
</reference>
<name>A0A3Q1EMJ0_9TELE</name>
<sequence>MTAVALHTLAQIGQEKVAIWHCWRRQGERYAKVNMVPRVRFGGGGAIVWAGITNQCKTDLVIVDGSVIALAPHAEGSVTISGRERKKTALFNLSH</sequence>
<accession>A0A3Q1EMJ0</accession>
<dbReference type="InParanoid" id="A0A3Q1EMJ0"/>
<evidence type="ECO:0000313" key="2">
    <source>
        <dbReference type="Proteomes" id="UP000257200"/>
    </source>
</evidence>